<dbReference type="Proteomes" id="UP000198775">
    <property type="component" value="Unassembled WGS sequence"/>
</dbReference>
<evidence type="ECO:0000313" key="2">
    <source>
        <dbReference type="Proteomes" id="UP000198775"/>
    </source>
</evidence>
<dbReference type="OrthoDB" id="382426at2157"/>
<proteinExistence type="predicted"/>
<protein>
    <submittedName>
        <fullName evidence="1">Uncharacterized protein</fullName>
    </submittedName>
</protein>
<keyword evidence="2" id="KW-1185">Reference proteome</keyword>
<organism evidence="1 2">
    <name type="scientific">Halorientalis persicus</name>
    <dbReference type="NCBI Taxonomy" id="1367881"/>
    <lineage>
        <taxon>Archaea</taxon>
        <taxon>Methanobacteriati</taxon>
        <taxon>Methanobacteriota</taxon>
        <taxon>Stenosarchaea group</taxon>
        <taxon>Halobacteria</taxon>
        <taxon>Halobacteriales</taxon>
        <taxon>Haloarculaceae</taxon>
        <taxon>Halorientalis</taxon>
    </lineage>
</organism>
<gene>
    <name evidence="1" type="ORF">SAMN05216388_1003245</name>
</gene>
<dbReference type="RefSeq" id="WP_092658264.1">
    <property type="nucleotide sequence ID" value="NZ_FOCX01000003.1"/>
</dbReference>
<reference evidence="2" key="1">
    <citation type="submission" date="2016-10" db="EMBL/GenBank/DDBJ databases">
        <authorList>
            <person name="Varghese N."/>
            <person name="Submissions S."/>
        </authorList>
    </citation>
    <scope>NUCLEOTIDE SEQUENCE [LARGE SCALE GENOMIC DNA]</scope>
    <source>
        <strain evidence="2">IBRC-M 10043</strain>
    </source>
</reference>
<name>A0A1H8H041_9EURY</name>
<evidence type="ECO:0000313" key="1">
    <source>
        <dbReference type="EMBL" id="SEN49344.1"/>
    </source>
</evidence>
<dbReference type="EMBL" id="FOCX01000003">
    <property type="protein sequence ID" value="SEN49344.1"/>
    <property type="molecule type" value="Genomic_DNA"/>
</dbReference>
<dbReference type="AlphaFoldDB" id="A0A1H8H041"/>
<sequence length="201" mass="21053">MFRRLVLAGVLVAVIGSVGLAVQPPAATPQEAENATAFEVRAASDEIPLDGNGTELFVSGVPVGTPIEITATGIESPTLGSMIDGDPTADGVRTTVPANGTIPVANPPVLGSGDYEFTVQRLDTGATATDSVTVTHEGDFTADFARDTYTGTPGSVVPVEITTHYDRATLQIVDPNSDYRASVTVDDEDRTHTVWIDTPRR</sequence>
<accession>A0A1H8H041</accession>